<organism evidence="5">
    <name type="scientific">Arcella intermedia</name>
    <dbReference type="NCBI Taxonomy" id="1963864"/>
    <lineage>
        <taxon>Eukaryota</taxon>
        <taxon>Amoebozoa</taxon>
        <taxon>Tubulinea</taxon>
        <taxon>Elardia</taxon>
        <taxon>Arcellinida</taxon>
        <taxon>Sphaerothecina</taxon>
        <taxon>Arcellidae</taxon>
        <taxon>Arcella</taxon>
    </lineage>
</organism>
<evidence type="ECO:0000259" key="4">
    <source>
        <dbReference type="Pfam" id="PF01974"/>
    </source>
</evidence>
<dbReference type="GO" id="GO:0000214">
    <property type="term" value="C:tRNA-intron endonuclease complex"/>
    <property type="evidence" value="ECO:0007669"/>
    <property type="project" value="TreeGrafter"/>
</dbReference>
<dbReference type="PANTHER" id="PTHR21227">
    <property type="entry name" value="TRNA-SPLICING ENDONUCLEASE SUBUNIT SEN2"/>
    <property type="match status" value="1"/>
</dbReference>
<protein>
    <recommendedName>
        <fullName evidence="2">tRNA-intron lyase</fullName>
        <ecNumber evidence="2">4.6.1.16</ecNumber>
    </recommendedName>
</protein>
<dbReference type="EMBL" id="GIBP01008564">
    <property type="protein sequence ID" value="NDV37533.1"/>
    <property type="molecule type" value="Transcribed_RNA"/>
</dbReference>
<dbReference type="InterPro" id="IPR006676">
    <property type="entry name" value="tRNA_splic"/>
</dbReference>
<dbReference type="SUPFAM" id="SSF53032">
    <property type="entry name" value="tRNA-intron endonuclease catalytic domain-like"/>
    <property type="match status" value="1"/>
</dbReference>
<dbReference type="CDD" id="cd22363">
    <property type="entry name" value="tRNA-intron_lyase_C"/>
    <property type="match status" value="1"/>
</dbReference>
<dbReference type="InterPro" id="IPR011856">
    <property type="entry name" value="tRNA_endonuc-like_dom_sf"/>
</dbReference>
<dbReference type="PANTHER" id="PTHR21227:SF0">
    <property type="entry name" value="TRNA-SPLICING ENDONUCLEASE SUBUNIT SEN2"/>
    <property type="match status" value="1"/>
</dbReference>
<evidence type="ECO:0000256" key="1">
    <source>
        <dbReference type="ARBA" id="ARBA00008078"/>
    </source>
</evidence>
<dbReference type="GO" id="GO:0000379">
    <property type="term" value="P:tRNA-type intron splice site recognition and cleavage"/>
    <property type="evidence" value="ECO:0007669"/>
    <property type="project" value="TreeGrafter"/>
</dbReference>
<dbReference type="GO" id="GO:0000213">
    <property type="term" value="F:tRNA-intron lyase activity"/>
    <property type="evidence" value="ECO:0007669"/>
    <property type="project" value="UniProtKB-EC"/>
</dbReference>
<dbReference type="Pfam" id="PF01974">
    <property type="entry name" value="tRNA_int_endo"/>
    <property type="match status" value="1"/>
</dbReference>
<dbReference type="GO" id="GO:0003676">
    <property type="term" value="F:nucleic acid binding"/>
    <property type="evidence" value="ECO:0007669"/>
    <property type="project" value="InterPro"/>
</dbReference>
<dbReference type="InterPro" id="IPR036167">
    <property type="entry name" value="tRNA_intron_Endo_cat-like_sf"/>
</dbReference>
<dbReference type="AlphaFoldDB" id="A0A6B2LKH1"/>
<evidence type="ECO:0000256" key="2">
    <source>
        <dbReference type="ARBA" id="ARBA00012573"/>
    </source>
</evidence>
<comment type="catalytic activity">
    <reaction evidence="3">
        <text>pretRNA = a 3'-half-tRNA molecule with a 5'-OH end + a 5'-half-tRNA molecule with a 2',3'-cyclic phosphate end + an intron with a 2',3'-cyclic phosphate and a 5'-hydroxyl terminus.</text>
        <dbReference type="EC" id="4.6.1.16"/>
    </reaction>
</comment>
<name>A0A6B2LKH1_9EUKA</name>
<dbReference type="GO" id="GO:0005737">
    <property type="term" value="C:cytoplasm"/>
    <property type="evidence" value="ECO:0007669"/>
    <property type="project" value="TreeGrafter"/>
</dbReference>
<evidence type="ECO:0000313" key="5">
    <source>
        <dbReference type="EMBL" id="NDV37533.1"/>
    </source>
</evidence>
<dbReference type="Gene3D" id="3.40.1350.10">
    <property type="match status" value="1"/>
</dbReference>
<sequence>MKPLEPLQLAPEEVIYLMKELGHSFIIDGVLVAIEELWKKFEEVNRRFFGLYFVYSHYRKAGWVPKCGLKFGTDLVLYFQGPETSHSRYAVSIDIVTESGEALPYCPNPHRSWLSFMGMNRVCGNAIKELVTCVVVVPNGLSQENTFSASVLESLNLKHYSFGRWNANKEN</sequence>
<accession>A0A6B2LKH1</accession>
<dbReference type="EC" id="4.6.1.16" evidence="2"/>
<comment type="similarity">
    <text evidence="1">Belongs to the tRNA-intron endonuclease family.</text>
</comment>
<feature type="domain" description="tRNA intron endonuclease catalytic" evidence="4">
    <location>
        <begin position="52"/>
        <end position="135"/>
    </location>
</feature>
<reference evidence="5" key="1">
    <citation type="journal article" date="2020" name="J. Eukaryot. Microbiol.">
        <title>De novo Sequencing, Assembly and Annotation of the Transcriptome for the Free-Living Testate Amoeba Arcella intermedia.</title>
        <authorList>
            <person name="Ribeiro G.M."/>
            <person name="Porfirio-Sousa A.L."/>
            <person name="Maurer-Alcala X.X."/>
            <person name="Katz L.A."/>
            <person name="Lahr D.J.G."/>
        </authorList>
    </citation>
    <scope>NUCLEOTIDE SEQUENCE</scope>
</reference>
<dbReference type="InterPro" id="IPR006677">
    <property type="entry name" value="tRNA_intron_Endonuc_cat-like"/>
</dbReference>
<proteinExistence type="inferred from homology"/>
<evidence type="ECO:0000256" key="3">
    <source>
        <dbReference type="ARBA" id="ARBA00034031"/>
    </source>
</evidence>